<dbReference type="EMBL" id="CP117811">
    <property type="protein sequence ID" value="WDE96249.1"/>
    <property type="molecule type" value="Genomic_DNA"/>
</dbReference>
<gene>
    <name evidence="5" type="ORF">PQO03_11075</name>
</gene>
<name>A0ABY7VU17_9BACT</name>
<evidence type="ECO:0000256" key="1">
    <source>
        <dbReference type="ARBA" id="ARBA00022723"/>
    </source>
</evidence>
<evidence type="ECO:0000256" key="3">
    <source>
        <dbReference type="ARBA" id="ARBA00023014"/>
    </source>
</evidence>
<dbReference type="Pfam" id="PF00037">
    <property type="entry name" value="Fer4"/>
    <property type="match status" value="1"/>
</dbReference>
<dbReference type="PANTHER" id="PTHR43122:SF1">
    <property type="entry name" value="IRON-SULFUR-BINDING PROTEIN"/>
    <property type="match status" value="1"/>
</dbReference>
<dbReference type="Gene3D" id="3.30.70.20">
    <property type="match status" value="2"/>
</dbReference>
<feature type="domain" description="4Fe-4S ferredoxin-type" evidence="4">
    <location>
        <begin position="81"/>
        <end position="113"/>
    </location>
</feature>
<feature type="domain" description="4Fe-4S ferredoxin-type" evidence="4">
    <location>
        <begin position="44"/>
        <end position="73"/>
    </location>
</feature>
<dbReference type="RefSeq" id="WP_274150325.1">
    <property type="nucleotide sequence ID" value="NZ_CP117811.1"/>
</dbReference>
<protein>
    <submittedName>
        <fullName evidence="5">4Fe-4S dicluster domain-containing protein</fullName>
    </submittedName>
</protein>
<evidence type="ECO:0000256" key="2">
    <source>
        <dbReference type="ARBA" id="ARBA00023004"/>
    </source>
</evidence>
<dbReference type="SUPFAM" id="SSF54862">
    <property type="entry name" value="4Fe-4S ferredoxins"/>
    <property type="match status" value="1"/>
</dbReference>
<keyword evidence="6" id="KW-1185">Reference proteome</keyword>
<organism evidence="5 6">
    <name type="scientific">Lentisphaera profundi</name>
    <dbReference type="NCBI Taxonomy" id="1658616"/>
    <lineage>
        <taxon>Bacteria</taxon>
        <taxon>Pseudomonadati</taxon>
        <taxon>Lentisphaerota</taxon>
        <taxon>Lentisphaeria</taxon>
        <taxon>Lentisphaerales</taxon>
        <taxon>Lentisphaeraceae</taxon>
        <taxon>Lentisphaera</taxon>
    </lineage>
</organism>
<keyword evidence="1" id="KW-0479">Metal-binding</keyword>
<dbReference type="PANTHER" id="PTHR43122">
    <property type="entry name" value="FERREDOXIN SUBUNIT OF PYRUVATE:FLAVODOXIN OXIDOREDUCTASE-RELATED"/>
    <property type="match status" value="1"/>
</dbReference>
<keyword evidence="3" id="KW-0411">Iron-sulfur</keyword>
<dbReference type="InterPro" id="IPR017896">
    <property type="entry name" value="4Fe4S_Fe-S-bd"/>
</dbReference>
<keyword evidence="2" id="KW-0408">Iron</keyword>
<dbReference type="CDD" id="cd16373">
    <property type="entry name" value="DMSOR_beta_like"/>
    <property type="match status" value="1"/>
</dbReference>
<proteinExistence type="predicted"/>
<dbReference type="Pfam" id="PF12838">
    <property type="entry name" value="Fer4_7"/>
    <property type="match status" value="1"/>
</dbReference>
<accession>A0ABY7VU17</accession>
<sequence>MKLSRKRFLLSFAAGVVLPLLIPLIDKLPKNSRLKRFLRPPGAGSEKEFLKACIGCGECANVCPNKCIEMHGLDQGLENLATPKIIARSRACTLCMACTQICPTDALKKLEPTEEGMKAVDMGKAYLSTDICYSFHGRTCGVCYRACPLPGVAMTIGLFEQPTIHQDACVGCGLCESACIHMPQAVRIVPKHELEAMKPRNELAFIKVPK</sequence>
<evidence type="ECO:0000313" key="6">
    <source>
        <dbReference type="Proteomes" id="UP001214250"/>
    </source>
</evidence>
<dbReference type="PROSITE" id="PS00198">
    <property type="entry name" value="4FE4S_FER_1"/>
    <property type="match status" value="2"/>
</dbReference>
<dbReference type="Proteomes" id="UP001214250">
    <property type="component" value="Chromosome 1"/>
</dbReference>
<dbReference type="InterPro" id="IPR017900">
    <property type="entry name" value="4Fe4S_Fe_S_CS"/>
</dbReference>
<feature type="domain" description="4Fe-4S ferredoxin-type" evidence="4">
    <location>
        <begin position="160"/>
        <end position="191"/>
    </location>
</feature>
<reference evidence="5 6" key="1">
    <citation type="submission" date="2023-02" db="EMBL/GenBank/DDBJ databases">
        <title>Genome sequence of Lentisphaera profundi SAORIC-696.</title>
        <authorList>
            <person name="Kim e."/>
            <person name="Cho J.-C."/>
            <person name="Choi A."/>
            <person name="Kang I."/>
        </authorList>
    </citation>
    <scope>NUCLEOTIDE SEQUENCE [LARGE SCALE GENOMIC DNA]</scope>
    <source>
        <strain evidence="5 6">SAORIC-696</strain>
    </source>
</reference>
<evidence type="ECO:0000313" key="5">
    <source>
        <dbReference type="EMBL" id="WDE96249.1"/>
    </source>
</evidence>
<dbReference type="PROSITE" id="PS51379">
    <property type="entry name" value="4FE4S_FER_2"/>
    <property type="match status" value="3"/>
</dbReference>
<evidence type="ECO:0000259" key="4">
    <source>
        <dbReference type="PROSITE" id="PS51379"/>
    </source>
</evidence>